<dbReference type="PROSITE" id="PS01098">
    <property type="entry name" value="LIPASE_GDSL_SER"/>
    <property type="match status" value="1"/>
</dbReference>
<reference evidence="2" key="1">
    <citation type="journal article" date="2014" name="Int. J. Syst. Evol. Microbiol.">
        <title>Complete genome sequence of Corynebacterium casei LMG S-19264T (=DSM 44701T), isolated from a smear-ripened cheese.</title>
        <authorList>
            <consortium name="US DOE Joint Genome Institute (JGI-PGF)"/>
            <person name="Walter F."/>
            <person name="Albersmeier A."/>
            <person name="Kalinowski J."/>
            <person name="Ruckert C."/>
        </authorList>
    </citation>
    <scope>NUCLEOTIDE SEQUENCE</scope>
    <source>
        <strain evidence="2">CGMCC 1.12426</strain>
    </source>
</reference>
<dbReference type="GO" id="GO:0006629">
    <property type="term" value="P:lipid metabolic process"/>
    <property type="evidence" value="ECO:0007669"/>
    <property type="project" value="InterPro"/>
</dbReference>
<accession>A0A916TBG1</accession>
<dbReference type="Pfam" id="PF13472">
    <property type="entry name" value="Lipase_GDSL_2"/>
    <property type="match status" value="1"/>
</dbReference>
<feature type="domain" description="SGNH hydrolase-type esterase" evidence="1">
    <location>
        <begin position="50"/>
        <end position="208"/>
    </location>
</feature>
<dbReference type="PANTHER" id="PTHR30383">
    <property type="entry name" value="THIOESTERASE 1/PROTEASE 1/LYSOPHOSPHOLIPASE L1"/>
    <property type="match status" value="1"/>
</dbReference>
<gene>
    <name evidence="2" type="primary">tesA</name>
    <name evidence="2" type="ORF">GCM10011316_08610</name>
</gene>
<dbReference type="PANTHER" id="PTHR30383:SF24">
    <property type="entry name" value="THIOESTERASE 1_PROTEASE 1_LYSOPHOSPHOLIPASE L1"/>
    <property type="match status" value="1"/>
</dbReference>
<dbReference type="Proteomes" id="UP000605148">
    <property type="component" value="Unassembled WGS sequence"/>
</dbReference>
<evidence type="ECO:0000313" key="3">
    <source>
        <dbReference type="Proteomes" id="UP000605148"/>
    </source>
</evidence>
<dbReference type="GO" id="GO:0004622">
    <property type="term" value="F:phosphatidylcholine lysophospholipase activity"/>
    <property type="evidence" value="ECO:0007669"/>
    <property type="project" value="TreeGrafter"/>
</dbReference>
<protein>
    <submittedName>
        <fullName evidence="2">Arylesterase</fullName>
    </submittedName>
</protein>
<sequence length="229" mass="24515">MSDDHMVLKKRHSSHLMSFRKLHFVAAVLSLLALMPVLPAKSTDPLTLVVFGDSLVAGYQLAPDEAFPAQLEQALQARGHNVKVINAGVSGDTSSAGLSRLDWSIGPDADAVLLELGANDALRGIPPANTRQNIDEMVRRLSERGVPVLVAGMLAPPNLGPEYAEDFNPIFQYVAEKYGALLYPFFLEGVALDPDLNLDDGMHPNARGVSVIVGNVLPSVEELLARAGS</sequence>
<organism evidence="2 3">
    <name type="scientific">Roseibium aquae</name>
    <dbReference type="NCBI Taxonomy" id="1323746"/>
    <lineage>
        <taxon>Bacteria</taxon>
        <taxon>Pseudomonadati</taxon>
        <taxon>Pseudomonadota</taxon>
        <taxon>Alphaproteobacteria</taxon>
        <taxon>Hyphomicrobiales</taxon>
        <taxon>Stappiaceae</taxon>
        <taxon>Roseibium</taxon>
    </lineage>
</organism>
<dbReference type="AlphaFoldDB" id="A0A916TBG1"/>
<proteinExistence type="predicted"/>
<dbReference type="InterPro" id="IPR051532">
    <property type="entry name" value="Ester_Hydrolysis_Enzymes"/>
</dbReference>
<evidence type="ECO:0000259" key="1">
    <source>
        <dbReference type="Pfam" id="PF13472"/>
    </source>
</evidence>
<dbReference type="InterPro" id="IPR013830">
    <property type="entry name" value="SGNH_hydro"/>
</dbReference>
<comment type="caution">
    <text evidence="2">The sequence shown here is derived from an EMBL/GenBank/DDBJ whole genome shotgun (WGS) entry which is preliminary data.</text>
</comment>
<dbReference type="SUPFAM" id="SSF52266">
    <property type="entry name" value="SGNH hydrolase"/>
    <property type="match status" value="1"/>
</dbReference>
<dbReference type="Gene3D" id="3.40.50.1110">
    <property type="entry name" value="SGNH hydrolase"/>
    <property type="match status" value="1"/>
</dbReference>
<name>A0A916TBG1_9HYPH</name>
<dbReference type="InterPro" id="IPR036514">
    <property type="entry name" value="SGNH_hydro_sf"/>
</dbReference>
<reference evidence="2" key="2">
    <citation type="submission" date="2020-09" db="EMBL/GenBank/DDBJ databases">
        <authorList>
            <person name="Sun Q."/>
            <person name="Zhou Y."/>
        </authorList>
    </citation>
    <scope>NUCLEOTIDE SEQUENCE</scope>
    <source>
        <strain evidence="2">CGMCC 1.12426</strain>
    </source>
</reference>
<dbReference type="EMBL" id="BMFA01000002">
    <property type="protein sequence ID" value="GGB38834.1"/>
    <property type="molecule type" value="Genomic_DNA"/>
</dbReference>
<evidence type="ECO:0000313" key="2">
    <source>
        <dbReference type="EMBL" id="GGB38834.1"/>
    </source>
</evidence>
<dbReference type="InterPro" id="IPR008265">
    <property type="entry name" value="Lipase_GDSL_AS"/>
</dbReference>
<keyword evidence="3" id="KW-1185">Reference proteome</keyword>
<dbReference type="CDD" id="cd01822">
    <property type="entry name" value="Lysophospholipase_L1_like"/>
    <property type="match status" value="1"/>
</dbReference>